<dbReference type="RefSeq" id="WP_201652092.1">
    <property type="nucleotide sequence ID" value="NZ_JAEQNC010000001.1"/>
</dbReference>
<dbReference type="InterPro" id="IPR004629">
    <property type="entry name" value="WecG_TagA_CpsF"/>
</dbReference>
<proteinExistence type="predicted"/>
<dbReference type="AlphaFoldDB" id="A0A936YM43"/>
<dbReference type="Proteomes" id="UP000633219">
    <property type="component" value="Unassembled WGS sequence"/>
</dbReference>
<evidence type="ECO:0000256" key="2">
    <source>
        <dbReference type="ARBA" id="ARBA00022679"/>
    </source>
</evidence>
<dbReference type="PANTHER" id="PTHR34136:SF1">
    <property type="entry name" value="UDP-N-ACETYL-D-MANNOSAMINURONIC ACID TRANSFERASE"/>
    <property type="match status" value="1"/>
</dbReference>
<dbReference type="CDD" id="cd06533">
    <property type="entry name" value="Glyco_transf_WecG_TagA"/>
    <property type="match status" value="1"/>
</dbReference>
<accession>A0A936YM43</accession>
<dbReference type="PANTHER" id="PTHR34136">
    <property type="match status" value="1"/>
</dbReference>
<keyword evidence="4" id="KW-1185">Reference proteome</keyword>
<gene>
    <name evidence="3" type="ORF">JJB09_01570</name>
</gene>
<sequence length="264" mass="29612">MNIVSNMAVFSSQREVFGLPVCDLDWSEAFSFVSALADVPIGQTVISFLNAHNANIMLKDPDYRETLERHLVLPDGIGVDLASLAAFGKTFPANLNGTDFVPALLTYMTTPKRIGMVGAKPEVLRRARAAFEAHAPWHEFIAVSDGYFGEENSAELAKEITRHKLDILLVAMGTPRQEKWIDRYIRPEHARLVIGVGALFDFVGGEVPRAPEHLRRLRVEWLFRFMQEPRRLAARYFVGGPRFVGHILANRASYHLGTLKRALS</sequence>
<comment type="caution">
    <text evidence="3">The sequence shown here is derived from an EMBL/GenBank/DDBJ whole genome shotgun (WGS) entry which is preliminary data.</text>
</comment>
<dbReference type="Pfam" id="PF03808">
    <property type="entry name" value="Glyco_tran_WecG"/>
    <property type="match status" value="1"/>
</dbReference>
<dbReference type="EMBL" id="JAEQNC010000001">
    <property type="protein sequence ID" value="MBL0370706.1"/>
    <property type="molecule type" value="Genomic_DNA"/>
</dbReference>
<evidence type="ECO:0000313" key="4">
    <source>
        <dbReference type="Proteomes" id="UP000633219"/>
    </source>
</evidence>
<evidence type="ECO:0000313" key="3">
    <source>
        <dbReference type="EMBL" id="MBL0370706.1"/>
    </source>
</evidence>
<evidence type="ECO:0000256" key="1">
    <source>
        <dbReference type="ARBA" id="ARBA00022676"/>
    </source>
</evidence>
<reference evidence="3" key="1">
    <citation type="submission" date="2021-01" db="EMBL/GenBank/DDBJ databases">
        <title>Rhizobium sp. strain KVB221 16S ribosomal RNA gene Genome sequencing and assembly.</title>
        <authorList>
            <person name="Kang M."/>
        </authorList>
    </citation>
    <scope>NUCLEOTIDE SEQUENCE</scope>
    <source>
        <strain evidence="3">KVB221</strain>
    </source>
</reference>
<keyword evidence="2" id="KW-0808">Transferase</keyword>
<protein>
    <submittedName>
        <fullName evidence="3">WecB/TagA/CpsF family glycosyltransferase</fullName>
    </submittedName>
</protein>
<dbReference type="NCBIfam" id="TIGR00696">
    <property type="entry name" value="wecG_tagA_cpsF"/>
    <property type="match status" value="1"/>
</dbReference>
<dbReference type="GO" id="GO:0016758">
    <property type="term" value="F:hexosyltransferase activity"/>
    <property type="evidence" value="ECO:0007669"/>
    <property type="project" value="TreeGrafter"/>
</dbReference>
<organism evidence="3 4">
    <name type="scientific">Rhizobium setariae</name>
    <dbReference type="NCBI Taxonomy" id="2801340"/>
    <lineage>
        <taxon>Bacteria</taxon>
        <taxon>Pseudomonadati</taxon>
        <taxon>Pseudomonadota</taxon>
        <taxon>Alphaproteobacteria</taxon>
        <taxon>Hyphomicrobiales</taxon>
        <taxon>Rhizobiaceae</taxon>
        <taxon>Rhizobium/Agrobacterium group</taxon>
        <taxon>Rhizobium</taxon>
    </lineage>
</organism>
<name>A0A936YM43_9HYPH</name>
<keyword evidence="1" id="KW-0328">Glycosyltransferase</keyword>